<dbReference type="PANTHER" id="PTHR36766:SF64">
    <property type="entry name" value="OS12G0206100 PROTEIN"/>
    <property type="match status" value="1"/>
</dbReference>
<feature type="domain" description="TIR" evidence="1">
    <location>
        <begin position="1"/>
        <end position="145"/>
    </location>
</feature>
<dbReference type="InterPro" id="IPR035897">
    <property type="entry name" value="Toll_tir_struct_dom_sf"/>
</dbReference>
<reference evidence="2 3" key="1">
    <citation type="submission" date="2017-02" db="EMBL/GenBank/DDBJ databases">
        <authorList>
            <person name="Peterson S.W."/>
        </authorList>
    </citation>
    <scope>NUCLEOTIDE SEQUENCE [LARGE SCALE GENOMIC DNA]</scope>
    <source>
        <strain evidence="2 3">ATCC 49788</strain>
    </source>
</reference>
<dbReference type="PRINTS" id="PR00364">
    <property type="entry name" value="DISEASERSIST"/>
</dbReference>
<dbReference type="InterPro" id="IPR000157">
    <property type="entry name" value="TIR_dom"/>
</dbReference>
<dbReference type="AlphaFoldDB" id="A0A1T4VUV2"/>
<evidence type="ECO:0000313" key="2">
    <source>
        <dbReference type="EMBL" id="SKA68753.1"/>
    </source>
</evidence>
<dbReference type="GO" id="GO:0007165">
    <property type="term" value="P:signal transduction"/>
    <property type="evidence" value="ECO:0007669"/>
    <property type="project" value="InterPro"/>
</dbReference>
<dbReference type="PANTHER" id="PTHR36766">
    <property type="entry name" value="PLANT BROAD-SPECTRUM MILDEW RESISTANCE PROTEIN RPW8"/>
    <property type="match status" value="1"/>
</dbReference>
<evidence type="ECO:0000313" key="3">
    <source>
        <dbReference type="Proteomes" id="UP000190460"/>
    </source>
</evidence>
<proteinExistence type="predicted"/>
<organism evidence="2 3">
    <name type="scientific">Thiothrix eikelboomii</name>
    <dbReference type="NCBI Taxonomy" id="92487"/>
    <lineage>
        <taxon>Bacteria</taxon>
        <taxon>Pseudomonadati</taxon>
        <taxon>Pseudomonadota</taxon>
        <taxon>Gammaproteobacteria</taxon>
        <taxon>Thiotrichales</taxon>
        <taxon>Thiotrichaceae</taxon>
        <taxon>Thiothrix</taxon>
    </lineage>
</organism>
<dbReference type="Proteomes" id="UP000190460">
    <property type="component" value="Unassembled WGS sequence"/>
</dbReference>
<dbReference type="Gene3D" id="1.25.40.10">
    <property type="entry name" value="Tetratricopeptide repeat domain"/>
    <property type="match status" value="1"/>
</dbReference>
<keyword evidence="3" id="KW-1185">Reference proteome</keyword>
<dbReference type="Pfam" id="PF13676">
    <property type="entry name" value="TIR_2"/>
    <property type="match status" value="1"/>
</dbReference>
<dbReference type="STRING" id="92487.SAMN02745130_00353"/>
<gene>
    <name evidence="2" type="ORF">SAMN02745130_00353</name>
</gene>
<dbReference type="SUPFAM" id="SSF48452">
    <property type="entry name" value="TPR-like"/>
    <property type="match status" value="2"/>
</dbReference>
<dbReference type="SMART" id="SM00255">
    <property type="entry name" value="TIR"/>
    <property type="match status" value="1"/>
</dbReference>
<evidence type="ECO:0000259" key="1">
    <source>
        <dbReference type="PROSITE" id="PS50104"/>
    </source>
</evidence>
<dbReference type="Gene3D" id="3.40.50.300">
    <property type="entry name" value="P-loop containing nucleotide triphosphate hydrolases"/>
    <property type="match status" value="1"/>
</dbReference>
<dbReference type="SUPFAM" id="SSF52540">
    <property type="entry name" value="P-loop containing nucleoside triphosphate hydrolases"/>
    <property type="match status" value="1"/>
</dbReference>
<accession>A0A1T4VUV2</accession>
<dbReference type="Gene3D" id="3.40.50.10140">
    <property type="entry name" value="Toll/interleukin-1 receptor homology (TIR) domain"/>
    <property type="match status" value="1"/>
</dbReference>
<dbReference type="InterPro" id="IPR011990">
    <property type="entry name" value="TPR-like_helical_dom_sf"/>
</dbReference>
<dbReference type="OrthoDB" id="1426235at2"/>
<dbReference type="InterPro" id="IPR027417">
    <property type="entry name" value="P-loop_NTPase"/>
</dbReference>
<protein>
    <submittedName>
        <fullName evidence="2">ATPase</fullName>
    </submittedName>
</protein>
<name>A0A1T4VUV2_9GAMM</name>
<dbReference type="RefSeq" id="WP_078920852.1">
    <property type="nucleotide sequence ID" value="NZ_FUYB01000001.1"/>
</dbReference>
<sequence>MPKVFISYSHKDEIWKNRLQTQLAVLEMEGLLSVWEDRRIALGDDWYPEIETALNTADVAILLISADFLTSKFIRGEEIPRLLKRREQEGIRVIPLILKPCPWEKVAWLSAMQGASKDNVPLSGLSKYKQDTFLCKLAKQIQGLLEENKPQPNSKPPIKIDRLPTVKGKFLGRKKDLKLLNEAWANEATHIVQLIAPGGTGKTKLLRHWLNQTSNIPNLIAWSFYSQGVSANKQISVTPFFEHAFEKLGSPRQVADFVNEADHKRVNRWKDMGEYLAELLRDQRCVLVLDGLEPLQHPSNNRGSIKDSAIRHLLKSLAMHNNSLCIITSRIAVYELSDYPSPKVISHKLQNLNQNEGVSLLRSLGVNGDLKELRQAVKEYGRHPLALSMLGNLLRLRYQGDVLKRKTLKNLSTPSKSRPESREAFKVMQAYEEWFSGTPELALLRLLGLFDHPIDLDVLQVLWDTPIPDLTAGIDEGEWQQAVSILREEHQLLAQQDGEKDLDCHPLIREYFGQQLREKQPQAWQQAHEILYAYYKDLPAKHHPDTLAEMQPLFHAIEHGCHAGLHQHVFDEIYWPRISREKQYYLNKKGFIGDDLAVLTHFFTQLWDKPSNYLNLKTRAHILQSMGHRLRALGKLAESIKPFTAALKLYESLGDSQETTITASNLIEPQLTLGNVRDALLSAQSAAHSEDPKLIRRLQTFSIFARTLHQAGQRQEAYEQFLEAERIQTLDDPKYLYLHSLSSFRFCELLLELQQFAEVKKRAHYALEIALDSTHPLYIGLHQLLIGRSLLNNQLLEADEWLSKALNSLQEAGNQDHLPRAYLAYATLYRHAQNFELAHTHLQDMFNIANSSGMRLHLTDYHLEMARLLVAEVTPPNLSLSAVEQNAVTKRRAGGVASKTIAFHITTADKLIKETGYHRRNAELTKLKYYLG</sequence>
<dbReference type="SUPFAM" id="SSF52200">
    <property type="entry name" value="Toll/Interleukin receptor TIR domain"/>
    <property type="match status" value="1"/>
</dbReference>
<dbReference type="EMBL" id="FUYB01000001">
    <property type="protein sequence ID" value="SKA68753.1"/>
    <property type="molecule type" value="Genomic_DNA"/>
</dbReference>
<dbReference type="PROSITE" id="PS50104">
    <property type="entry name" value="TIR"/>
    <property type="match status" value="1"/>
</dbReference>